<feature type="chain" id="PRO_5014461101" description="Secreted protein" evidence="2">
    <location>
        <begin position="41"/>
        <end position="94"/>
    </location>
</feature>
<gene>
    <name evidence="3" type="ORF">B7P43_G04172</name>
</gene>
<organism evidence="3 4">
    <name type="scientific">Cryptotermes secundus</name>
    <dbReference type="NCBI Taxonomy" id="105785"/>
    <lineage>
        <taxon>Eukaryota</taxon>
        <taxon>Metazoa</taxon>
        <taxon>Ecdysozoa</taxon>
        <taxon>Arthropoda</taxon>
        <taxon>Hexapoda</taxon>
        <taxon>Insecta</taxon>
        <taxon>Pterygota</taxon>
        <taxon>Neoptera</taxon>
        <taxon>Polyneoptera</taxon>
        <taxon>Dictyoptera</taxon>
        <taxon>Blattodea</taxon>
        <taxon>Blattoidea</taxon>
        <taxon>Termitoidae</taxon>
        <taxon>Kalotermitidae</taxon>
        <taxon>Cryptotermitinae</taxon>
        <taxon>Cryptotermes</taxon>
    </lineage>
</organism>
<name>A0A2J7QXS6_9NEOP</name>
<keyword evidence="2" id="KW-0732">Signal</keyword>
<keyword evidence="4" id="KW-1185">Reference proteome</keyword>
<evidence type="ECO:0008006" key="5">
    <source>
        <dbReference type="Google" id="ProtNLM"/>
    </source>
</evidence>
<dbReference type="AlphaFoldDB" id="A0A2J7QXS6"/>
<feature type="region of interest" description="Disordered" evidence="1">
    <location>
        <begin position="39"/>
        <end position="71"/>
    </location>
</feature>
<reference evidence="3 4" key="1">
    <citation type="submission" date="2017-12" db="EMBL/GenBank/DDBJ databases">
        <title>Hemimetabolous genomes reveal molecular basis of termite eusociality.</title>
        <authorList>
            <person name="Harrison M.C."/>
            <person name="Jongepier E."/>
            <person name="Robertson H.M."/>
            <person name="Arning N."/>
            <person name="Bitard-Feildel T."/>
            <person name="Chao H."/>
            <person name="Childers C.P."/>
            <person name="Dinh H."/>
            <person name="Doddapaneni H."/>
            <person name="Dugan S."/>
            <person name="Gowin J."/>
            <person name="Greiner C."/>
            <person name="Han Y."/>
            <person name="Hu H."/>
            <person name="Hughes D.S.T."/>
            <person name="Huylmans A.-K."/>
            <person name="Kemena C."/>
            <person name="Kremer L.P.M."/>
            <person name="Lee S.L."/>
            <person name="Lopez-Ezquerra A."/>
            <person name="Mallet L."/>
            <person name="Monroy-Kuhn J.M."/>
            <person name="Moser A."/>
            <person name="Murali S.C."/>
            <person name="Muzny D.M."/>
            <person name="Otani S."/>
            <person name="Piulachs M.-D."/>
            <person name="Poelchau M."/>
            <person name="Qu J."/>
            <person name="Schaub F."/>
            <person name="Wada-Katsumata A."/>
            <person name="Worley K.C."/>
            <person name="Xie Q."/>
            <person name="Ylla G."/>
            <person name="Poulsen M."/>
            <person name="Gibbs R.A."/>
            <person name="Schal C."/>
            <person name="Richards S."/>
            <person name="Belles X."/>
            <person name="Korb J."/>
            <person name="Bornberg-Bauer E."/>
        </authorList>
    </citation>
    <scope>NUCLEOTIDE SEQUENCE [LARGE SCALE GENOMIC DNA]</scope>
    <source>
        <tissue evidence="3">Whole body</tissue>
    </source>
</reference>
<proteinExistence type="predicted"/>
<evidence type="ECO:0000256" key="2">
    <source>
        <dbReference type="SAM" id="SignalP"/>
    </source>
</evidence>
<evidence type="ECO:0000256" key="1">
    <source>
        <dbReference type="SAM" id="MobiDB-lite"/>
    </source>
</evidence>
<dbReference type="Proteomes" id="UP000235965">
    <property type="component" value="Unassembled WGS sequence"/>
</dbReference>
<comment type="caution">
    <text evidence="3">The sequence shown here is derived from an EMBL/GenBank/DDBJ whole genome shotgun (WGS) entry which is preliminary data.</text>
</comment>
<dbReference type="EMBL" id="NEVH01009372">
    <property type="protein sequence ID" value="PNF33386.1"/>
    <property type="molecule type" value="Genomic_DNA"/>
</dbReference>
<sequence>MMKPRRMRGAGHVVKRMGEKRNAYMIFVFLLLHVVQTGSGAHSTSHPIGTGGSFPGVKRPERGADHSPATSAEVKKWGIYTSIPPIRLHGIVLR</sequence>
<dbReference type="InParanoid" id="A0A2J7QXS6"/>
<feature type="signal peptide" evidence="2">
    <location>
        <begin position="1"/>
        <end position="40"/>
    </location>
</feature>
<evidence type="ECO:0000313" key="3">
    <source>
        <dbReference type="EMBL" id="PNF33386.1"/>
    </source>
</evidence>
<accession>A0A2J7QXS6</accession>
<evidence type="ECO:0000313" key="4">
    <source>
        <dbReference type="Proteomes" id="UP000235965"/>
    </source>
</evidence>
<protein>
    <recommendedName>
        <fullName evidence="5">Secreted protein</fullName>
    </recommendedName>
</protein>